<dbReference type="Proteomes" id="UP001295684">
    <property type="component" value="Unassembled WGS sequence"/>
</dbReference>
<sequence length="227" mass="25915">MLLCEKKRLAPSGGRKCSPIRKHGGIEIIFPKQSVRTFPSTTNFSDTRNKDLLDDSVINKQSFLERLQKEKIVLPSFARQTCSPCIPKKDISNQLYHKIKNREGDIKNFIEKKYRSRSPKSSPKQFMDKEKAKKTSKILLFNNVIDCVKFDPSIPMRINSVLSPKGNKDARISLGLDSGNIIDFSQDTGVVNLSNKKEIIKKHIHLQKPLRLASDTRARHEKSDKKV</sequence>
<dbReference type="EMBL" id="CAMPGE010002907">
    <property type="protein sequence ID" value="CAI2361724.1"/>
    <property type="molecule type" value="Genomic_DNA"/>
</dbReference>
<accession>A0AAD1X5N2</accession>
<protein>
    <submittedName>
        <fullName evidence="1">Uncharacterized protein</fullName>
    </submittedName>
</protein>
<proteinExistence type="predicted"/>
<name>A0AAD1X5N2_EUPCR</name>
<dbReference type="AlphaFoldDB" id="A0AAD1X5N2"/>
<evidence type="ECO:0000313" key="2">
    <source>
        <dbReference type="Proteomes" id="UP001295684"/>
    </source>
</evidence>
<organism evidence="1 2">
    <name type="scientific">Euplotes crassus</name>
    <dbReference type="NCBI Taxonomy" id="5936"/>
    <lineage>
        <taxon>Eukaryota</taxon>
        <taxon>Sar</taxon>
        <taxon>Alveolata</taxon>
        <taxon>Ciliophora</taxon>
        <taxon>Intramacronucleata</taxon>
        <taxon>Spirotrichea</taxon>
        <taxon>Hypotrichia</taxon>
        <taxon>Euplotida</taxon>
        <taxon>Euplotidae</taxon>
        <taxon>Moneuplotes</taxon>
    </lineage>
</organism>
<evidence type="ECO:0000313" key="1">
    <source>
        <dbReference type="EMBL" id="CAI2361724.1"/>
    </source>
</evidence>
<comment type="caution">
    <text evidence="1">The sequence shown here is derived from an EMBL/GenBank/DDBJ whole genome shotgun (WGS) entry which is preliminary data.</text>
</comment>
<reference evidence="1" key="1">
    <citation type="submission" date="2023-07" db="EMBL/GenBank/DDBJ databases">
        <authorList>
            <consortium name="AG Swart"/>
            <person name="Singh M."/>
            <person name="Singh A."/>
            <person name="Seah K."/>
            <person name="Emmerich C."/>
        </authorList>
    </citation>
    <scope>NUCLEOTIDE SEQUENCE</scope>
    <source>
        <strain evidence="1">DP1</strain>
    </source>
</reference>
<keyword evidence="2" id="KW-1185">Reference proteome</keyword>
<gene>
    <name evidence="1" type="ORF">ECRASSUSDP1_LOCUS3037</name>
</gene>